<evidence type="ECO:0000313" key="4">
    <source>
        <dbReference type="Proteomes" id="UP000615026"/>
    </source>
</evidence>
<accession>A0A928X399</accession>
<reference evidence="3" key="1">
    <citation type="submission" date="2020-10" db="EMBL/GenBank/DDBJ databases">
        <authorList>
            <person name="Castelo-Branco R."/>
            <person name="Eusebio N."/>
            <person name="Adriana R."/>
            <person name="Vieira A."/>
            <person name="Brugerolle De Fraissinette N."/>
            <person name="Rezende De Castro R."/>
            <person name="Schneider M.P."/>
            <person name="Vasconcelos V."/>
            <person name="Leao P.N."/>
        </authorList>
    </citation>
    <scope>NUCLEOTIDE SEQUENCE</scope>
    <source>
        <strain evidence="3">LEGE 11479</strain>
    </source>
</reference>
<gene>
    <name evidence="3" type="ORF">IQ260_09050</name>
</gene>
<dbReference type="Pfam" id="PF13751">
    <property type="entry name" value="DDE_Tnp_1_6"/>
    <property type="match status" value="1"/>
</dbReference>
<dbReference type="InterPro" id="IPR025668">
    <property type="entry name" value="Tnp_DDE_dom"/>
</dbReference>
<feature type="region of interest" description="Disordered" evidence="1">
    <location>
        <begin position="21"/>
        <end position="48"/>
    </location>
</feature>
<evidence type="ECO:0000313" key="3">
    <source>
        <dbReference type="EMBL" id="MBE9066799.1"/>
    </source>
</evidence>
<protein>
    <submittedName>
        <fullName evidence="3">Transposase</fullName>
    </submittedName>
</protein>
<sequence length="48" mass="5462">MGNPTIHVRFSRTDCRLCPSRDQCTRSQSDPRTLTFRPQTASITTQPP</sequence>
<keyword evidence="4" id="KW-1185">Reference proteome</keyword>
<name>A0A928X399_LEPEC</name>
<proteinExistence type="predicted"/>
<evidence type="ECO:0000256" key="1">
    <source>
        <dbReference type="SAM" id="MobiDB-lite"/>
    </source>
</evidence>
<dbReference type="RefSeq" id="WP_193992777.1">
    <property type="nucleotide sequence ID" value="NZ_JADEXP010000059.1"/>
</dbReference>
<comment type="caution">
    <text evidence="3">The sequence shown here is derived from an EMBL/GenBank/DDBJ whole genome shotgun (WGS) entry which is preliminary data.</text>
</comment>
<dbReference type="Proteomes" id="UP000615026">
    <property type="component" value="Unassembled WGS sequence"/>
</dbReference>
<feature type="domain" description="Transposase DDE" evidence="2">
    <location>
        <begin position="5"/>
        <end position="45"/>
    </location>
</feature>
<feature type="compositionally biased region" description="Polar residues" evidence="1">
    <location>
        <begin position="25"/>
        <end position="48"/>
    </location>
</feature>
<dbReference type="EMBL" id="JADEXP010000059">
    <property type="protein sequence ID" value="MBE9066799.1"/>
    <property type="molecule type" value="Genomic_DNA"/>
</dbReference>
<evidence type="ECO:0000259" key="2">
    <source>
        <dbReference type="Pfam" id="PF13751"/>
    </source>
</evidence>
<organism evidence="3 4">
    <name type="scientific">Leptolyngbya cf. ectocarpi LEGE 11479</name>
    <dbReference type="NCBI Taxonomy" id="1828722"/>
    <lineage>
        <taxon>Bacteria</taxon>
        <taxon>Bacillati</taxon>
        <taxon>Cyanobacteriota</taxon>
        <taxon>Cyanophyceae</taxon>
        <taxon>Leptolyngbyales</taxon>
        <taxon>Leptolyngbyaceae</taxon>
        <taxon>Leptolyngbya group</taxon>
        <taxon>Leptolyngbya</taxon>
    </lineage>
</organism>
<dbReference type="AlphaFoldDB" id="A0A928X399"/>